<evidence type="ECO:0000313" key="3">
    <source>
        <dbReference type="Proteomes" id="UP000681720"/>
    </source>
</evidence>
<feature type="non-terminal residue" evidence="1">
    <location>
        <position position="80"/>
    </location>
</feature>
<evidence type="ECO:0000313" key="2">
    <source>
        <dbReference type="EMBL" id="CAF4700286.1"/>
    </source>
</evidence>
<evidence type="ECO:0000313" key="1">
    <source>
        <dbReference type="EMBL" id="CAF4583948.1"/>
    </source>
</evidence>
<comment type="caution">
    <text evidence="1">The sequence shown here is derived from an EMBL/GenBank/DDBJ whole genome shotgun (WGS) entry which is preliminary data.</text>
</comment>
<dbReference type="EMBL" id="CAJOBJ010126107">
    <property type="protein sequence ID" value="CAF4700286.1"/>
    <property type="molecule type" value="Genomic_DNA"/>
</dbReference>
<name>A0A8S2YTW8_9BILA</name>
<proteinExistence type="predicted"/>
<gene>
    <name evidence="1" type="ORF">GIL414_LOCUS38202</name>
    <name evidence="2" type="ORF">GIL414_LOCUS43032</name>
</gene>
<reference evidence="1" key="1">
    <citation type="submission" date="2021-02" db="EMBL/GenBank/DDBJ databases">
        <authorList>
            <person name="Nowell W R."/>
        </authorList>
    </citation>
    <scope>NUCLEOTIDE SEQUENCE</scope>
</reference>
<feature type="non-terminal residue" evidence="1">
    <location>
        <position position="1"/>
    </location>
</feature>
<accession>A0A8S2YTW8</accession>
<dbReference type="AlphaFoldDB" id="A0A8S2YTW8"/>
<organism evidence="1 3">
    <name type="scientific">Rotaria magnacalcarata</name>
    <dbReference type="NCBI Taxonomy" id="392030"/>
    <lineage>
        <taxon>Eukaryota</taxon>
        <taxon>Metazoa</taxon>
        <taxon>Spiralia</taxon>
        <taxon>Gnathifera</taxon>
        <taxon>Rotifera</taxon>
        <taxon>Eurotatoria</taxon>
        <taxon>Bdelloidea</taxon>
        <taxon>Philodinida</taxon>
        <taxon>Philodinidae</taxon>
        <taxon>Rotaria</taxon>
    </lineage>
</organism>
<sequence>HIYAYTSFKKFPSSPVPQSLTPTPNPQTFFCDESLNDLNPTAISNIQTPGGPGNFLSTTRYESLDDVRGRLFNLKLHNNR</sequence>
<dbReference type="Proteomes" id="UP000681720">
    <property type="component" value="Unassembled WGS sequence"/>
</dbReference>
<dbReference type="EMBL" id="CAJOBJ010100207">
    <property type="protein sequence ID" value="CAF4583948.1"/>
    <property type="molecule type" value="Genomic_DNA"/>
</dbReference>
<protein>
    <submittedName>
        <fullName evidence="1">Uncharacterized protein</fullName>
    </submittedName>
</protein>